<comment type="caution">
    <text evidence="1">The sequence shown here is derived from an EMBL/GenBank/DDBJ whole genome shotgun (WGS) entry which is preliminary data.</text>
</comment>
<dbReference type="AlphaFoldDB" id="F2BEU7"/>
<sequence>MLCRFPSVIKRGTTDRYKNSRLCPAGIEMMLHGVKQIRGRFIST</sequence>
<dbReference type="EMBL" id="AFAY01000046">
    <property type="protein sequence ID" value="EGF10002.1"/>
    <property type="molecule type" value="Genomic_DNA"/>
</dbReference>
<gene>
    <name evidence="1" type="ORF">HMPREF9123_2254</name>
</gene>
<dbReference type="HOGENOM" id="CLU_3219019_0_0_4"/>
<keyword evidence="2" id="KW-1185">Reference proteome</keyword>
<name>F2BEU7_9NEIS</name>
<accession>F2BEU7</accession>
<evidence type="ECO:0000313" key="1">
    <source>
        <dbReference type="EMBL" id="EGF10002.1"/>
    </source>
</evidence>
<evidence type="ECO:0000313" key="2">
    <source>
        <dbReference type="Proteomes" id="UP000004105"/>
    </source>
</evidence>
<protein>
    <submittedName>
        <fullName evidence="1">Uncharacterized protein</fullName>
    </submittedName>
</protein>
<reference evidence="1 2" key="1">
    <citation type="submission" date="2011-02" db="EMBL/GenBank/DDBJ databases">
        <authorList>
            <person name="Muzny D."/>
            <person name="Qin X."/>
            <person name="Deng J."/>
            <person name="Jiang H."/>
            <person name="Liu Y."/>
            <person name="Qu J."/>
            <person name="Song X.-Z."/>
            <person name="Zhang L."/>
            <person name="Thornton R."/>
            <person name="Coyle M."/>
            <person name="Francisco L."/>
            <person name="Jackson L."/>
            <person name="Javaid M."/>
            <person name="Korchina V."/>
            <person name="Kovar C."/>
            <person name="Mata R."/>
            <person name="Mathew T."/>
            <person name="Ngo R."/>
            <person name="Nguyen L."/>
            <person name="Nguyen N."/>
            <person name="Okwuonu G."/>
            <person name="Ongeri F."/>
            <person name="Pham C."/>
            <person name="Simmons D."/>
            <person name="Wilczek-Boney K."/>
            <person name="Hale W."/>
            <person name="Jakkamsetti A."/>
            <person name="Pham P."/>
            <person name="Ruth R."/>
            <person name="San Lucas F."/>
            <person name="Warren J."/>
            <person name="Zhang J."/>
            <person name="Zhao Z."/>
            <person name="Zhou C."/>
            <person name="Zhu D."/>
            <person name="Lee S."/>
            <person name="Bess C."/>
            <person name="Blankenburg K."/>
            <person name="Forbes L."/>
            <person name="Fu Q."/>
            <person name="Gubbala S."/>
            <person name="Hirani K."/>
            <person name="Jayaseelan J.C."/>
            <person name="Lara F."/>
            <person name="Munidasa M."/>
            <person name="Palculict T."/>
            <person name="Patil S."/>
            <person name="Pu L.-L."/>
            <person name="Saada N."/>
            <person name="Tang L."/>
            <person name="Weissenberger G."/>
            <person name="Zhu Y."/>
            <person name="Hemphill L."/>
            <person name="Shang Y."/>
            <person name="Youmans B."/>
            <person name="Ayvaz T."/>
            <person name="Ross M."/>
            <person name="Santibanez J."/>
            <person name="Aqrawi P."/>
            <person name="Gross S."/>
            <person name="Joshi V."/>
            <person name="Fowler G."/>
            <person name="Nazareth L."/>
            <person name="Reid J."/>
            <person name="Worley K."/>
            <person name="Petrosino J."/>
            <person name="Highlander S."/>
            <person name="Gibbs R."/>
        </authorList>
    </citation>
    <scope>NUCLEOTIDE SEQUENCE [LARGE SCALE GENOMIC DNA]</scope>
    <source>
        <strain evidence="1 2">ATCC BAA-1200</strain>
    </source>
</reference>
<proteinExistence type="predicted"/>
<dbReference type="Proteomes" id="UP000004105">
    <property type="component" value="Unassembled WGS sequence"/>
</dbReference>
<organism evidence="1 2">
    <name type="scientific">Neisseria bacilliformis ATCC BAA-1200</name>
    <dbReference type="NCBI Taxonomy" id="888742"/>
    <lineage>
        <taxon>Bacteria</taxon>
        <taxon>Pseudomonadati</taxon>
        <taxon>Pseudomonadota</taxon>
        <taxon>Betaproteobacteria</taxon>
        <taxon>Neisseriales</taxon>
        <taxon>Neisseriaceae</taxon>
        <taxon>Neisseria</taxon>
    </lineage>
</organism>